<evidence type="ECO:0000313" key="7">
    <source>
        <dbReference type="EMBL" id="KAF6166249.1"/>
    </source>
</evidence>
<dbReference type="Proteomes" id="UP000541444">
    <property type="component" value="Unassembled WGS sequence"/>
</dbReference>
<keyword evidence="5" id="KW-0472">Membrane</keyword>
<protein>
    <recommendedName>
        <fullName evidence="9">Sulfotransferase</fullName>
    </recommendedName>
</protein>
<organism evidence="7 8">
    <name type="scientific">Kingdonia uniflora</name>
    <dbReference type="NCBI Taxonomy" id="39325"/>
    <lineage>
        <taxon>Eukaryota</taxon>
        <taxon>Viridiplantae</taxon>
        <taxon>Streptophyta</taxon>
        <taxon>Embryophyta</taxon>
        <taxon>Tracheophyta</taxon>
        <taxon>Spermatophyta</taxon>
        <taxon>Magnoliopsida</taxon>
        <taxon>Ranunculales</taxon>
        <taxon>Circaeasteraceae</taxon>
        <taxon>Kingdonia</taxon>
    </lineage>
</organism>
<evidence type="ECO:0000256" key="3">
    <source>
        <dbReference type="ARBA" id="ARBA00022692"/>
    </source>
</evidence>
<dbReference type="PANTHER" id="PTHR12812">
    <property type="entry name" value="HEPARAN SULFATE 6-O-SULFOTRANSFERASE 3"/>
    <property type="match status" value="1"/>
</dbReference>
<evidence type="ECO:0008006" key="9">
    <source>
        <dbReference type="Google" id="ProtNLM"/>
    </source>
</evidence>
<comment type="subcellular location">
    <subcellularLocation>
        <location evidence="1">Membrane</location>
        <topology evidence="1">Single-pass membrane protein</topology>
    </subcellularLocation>
</comment>
<dbReference type="OrthoDB" id="406981at2759"/>
<evidence type="ECO:0000256" key="2">
    <source>
        <dbReference type="ARBA" id="ARBA00022679"/>
    </source>
</evidence>
<evidence type="ECO:0000256" key="1">
    <source>
        <dbReference type="ARBA" id="ARBA00004167"/>
    </source>
</evidence>
<comment type="caution">
    <text evidence="7">The sequence shown here is derived from an EMBL/GenBank/DDBJ whole genome shotgun (WGS) entry which is preliminary data.</text>
</comment>
<evidence type="ECO:0000256" key="6">
    <source>
        <dbReference type="ARBA" id="ARBA00023180"/>
    </source>
</evidence>
<dbReference type="AlphaFoldDB" id="A0A7J7NG85"/>
<keyword evidence="8" id="KW-1185">Reference proteome</keyword>
<sequence length="383" mass="44380">MGLWKERNDRYFEEKVESVEPTEAWAVGDKAMCISVKTVSAKDDFVHCQNTVRSWAASSRDGEFKESKHTLRDLLFFLHVPRTGGRTYFYCFLKKLYTSYLECPRSYDKLRFDPSKSDCKLMSTHDDYSMMSKLPKERTSVVTIIRNPVDRVFSTYEFAVEVAARFLVHPNLTSATKMSRKILKGNNGVSTLDIWPWKYMVPWMREDLFARRNARNHGDFADIKQSNDSYNMEEVVMPLHEFITTLLLKTSFIMELLFRLTKTTCNYHYKYTFKSAIIESLSLSKEVAGLTNNSCIAESHEVRHCVRKYYTLGEYVLEVAKVTETRRLDDMLYVGLTEDHKESATMFANVVGLQLLSQLQALSSRIEQAAKNKTGKNCNFILN</sequence>
<name>A0A7J7NG85_9MAGN</name>
<dbReference type="InterPro" id="IPR027417">
    <property type="entry name" value="P-loop_NTPase"/>
</dbReference>
<keyword evidence="2" id="KW-0808">Transferase</keyword>
<gene>
    <name evidence="7" type="ORF">GIB67_031033</name>
</gene>
<dbReference type="EMBL" id="JACGCM010000805">
    <property type="protein sequence ID" value="KAF6166249.1"/>
    <property type="molecule type" value="Genomic_DNA"/>
</dbReference>
<keyword evidence="6" id="KW-0325">Glycoprotein</keyword>
<dbReference type="PANTHER" id="PTHR12812:SF0">
    <property type="entry name" value="HEPARAN-SULFATE 6-O-SULFOTRANSFERASE"/>
    <property type="match status" value="1"/>
</dbReference>
<dbReference type="InterPro" id="IPR010635">
    <property type="entry name" value="Heparan_SO4-6-sulfoTrfase"/>
</dbReference>
<evidence type="ECO:0000256" key="4">
    <source>
        <dbReference type="ARBA" id="ARBA00022989"/>
    </source>
</evidence>
<dbReference type="Gene3D" id="3.40.50.300">
    <property type="entry name" value="P-loop containing nucleotide triphosphate hydrolases"/>
    <property type="match status" value="1"/>
</dbReference>
<dbReference type="GO" id="GO:0016020">
    <property type="term" value="C:membrane"/>
    <property type="evidence" value="ECO:0007669"/>
    <property type="project" value="UniProtKB-SubCell"/>
</dbReference>
<proteinExistence type="predicted"/>
<keyword evidence="4" id="KW-1133">Transmembrane helix</keyword>
<dbReference type="GO" id="GO:0017095">
    <property type="term" value="F:heparan sulfate 6-sulfotransferase activity"/>
    <property type="evidence" value="ECO:0007669"/>
    <property type="project" value="TreeGrafter"/>
</dbReference>
<dbReference type="SUPFAM" id="SSF52540">
    <property type="entry name" value="P-loop containing nucleoside triphosphate hydrolases"/>
    <property type="match status" value="1"/>
</dbReference>
<keyword evidence="3" id="KW-0812">Transmembrane</keyword>
<reference evidence="7 8" key="1">
    <citation type="journal article" date="2020" name="IScience">
        <title>Genome Sequencing of the Endangered Kingdonia uniflora (Circaeasteraceae, Ranunculales) Reveals Potential Mechanisms of Evolutionary Specialization.</title>
        <authorList>
            <person name="Sun Y."/>
            <person name="Deng T."/>
            <person name="Zhang A."/>
            <person name="Moore M.J."/>
            <person name="Landis J.B."/>
            <person name="Lin N."/>
            <person name="Zhang H."/>
            <person name="Zhang X."/>
            <person name="Huang J."/>
            <person name="Zhang X."/>
            <person name="Sun H."/>
            <person name="Wang H."/>
        </authorList>
    </citation>
    <scope>NUCLEOTIDE SEQUENCE [LARGE SCALE GENOMIC DNA]</scope>
    <source>
        <strain evidence="7">TB1705</strain>
        <tissue evidence="7">Leaf</tissue>
    </source>
</reference>
<accession>A0A7J7NG85</accession>
<evidence type="ECO:0000313" key="8">
    <source>
        <dbReference type="Proteomes" id="UP000541444"/>
    </source>
</evidence>
<evidence type="ECO:0000256" key="5">
    <source>
        <dbReference type="ARBA" id="ARBA00023136"/>
    </source>
</evidence>